<dbReference type="InterPro" id="IPR019533">
    <property type="entry name" value="Peptidase_S26"/>
</dbReference>
<dbReference type="InterPro" id="IPR036286">
    <property type="entry name" value="LexA/Signal_pep-like_sf"/>
</dbReference>
<evidence type="ECO:0000256" key="1">
    <source>
        <dbReference type="SAM" id="SignalP"/>
    </source>
</evidence>
<evidence type="ECO:0000313" key="5">
    <source>
        <dbReference type="Proteomes" id="UP000288943"/>
    </source>
</evidence>
<dbReference type="SUPFAM" id="SSF51306">
    <property type="entry name" value="LexA/Signal peptidase"/>
    <property type="match status" value="1"/>
</dbReference>
<dbReference type="KEGG" id="pchi:PC41400_01110"/>
<accession>A0A410X4T0</accession>
<sequence length="196" mass="21636">MKKWLLAALLLGSLAACSEKAIDDKVTKESVAEVSAGNHTVVNPLSDAMNRGRHELEKNVAVDTSYYKSRDVARGDIVYYGDHDVSRVVALPNEKINITNGQIYINGAKLTAFYGAAHIRGYDYKAFQNSDIEEPAKQNLIEEIYKKEVQEITLNGDEVFVIGDDWSRSNTSTFRSLSLNELKGKVVGVCTTCSTP</sequence>
<protein>
    <submittedName>
        <fullName evidence="3">S26 family signal peptidase</fullName>
    </submittedName>
</protein>
<reference evidence="3 6" key="2">
    <citation type="submission" date="2022-05" db="EMBL/GenBank/DDBJ databases">
        <title>Genome Sequencing of Bee-Associated Microbes.</title>
        <authorList>
            <person name="Dunlap C."/>
        </authorList>
    </citation>
    <scope>NUCLEOTIDE SEQUENCE [LARGE SCALE GENOMIC DNA]</scope>
    <source>
        <strain evidence="3 6">NRRL B-23120</strain>
    </source>
</reference>
<name>A0A410X4T0_9BACL</name>
<dbReference type="AlphaFoldDB" id="A0A410X4T0"/>
<dbReference type="Gene3D" id="2.10.109.10">
    <property type="entry name" value="Umud Fragment, subunit A"/>
    <property type="match status" value="1"/>
</dbReference>
<feature type="domain" description="Peptidase S26" evidence="2">
    <location>
        <begin position="59"/>
        <end position="185"/>
    </location>
</feature>
<organism evidence="4 5">
    <name type="scientific">Paenibacillus chitinolyticus</name>
    <dbReference type="NCBI Taxonomy" id="79263"/>
    <lineage>
        <taxon>Bacteria</taxon>
        <taxon>Bacillati</taxon>
        <taxon>Bacillota</taxon>
        <taxon>Bacilli</taxon>
        <taxon>Bacillales</taxon>
        <taxon>Paenibacillaceae</taxon>
        <taxon>Paenibacillus</taxon>
    </lineage>
</organism>
<evidence type="ECO:0000313" key="4">
    <source>
        <dbReference type="EMBL" id="QAV21605.1"/>
    </source>
</evidence>
<evidence type="ECO:0000259" key="2">
    <source>
        <dbReference type="Pfam" id="PF10502"/>
    </source>
</evidence>
<keyword evidence="6" id="KW-1185">Reference proteome</keyword>
<dbReference type="GO" id="GO:0004252">
    <property type="term" value="F:serine-type endopeptidase activity"/>
    <property type="evidence" value="ECO:0007669"/>
    <property type="project" value="InterPro"/>
</dbReference>
<feature type="signal peptide" evidence="1">
    <location>
        <begin position="1"/>
        <end position="21"/>
    </location>
</feature>
<dbReference type="EMBL" id="JAMDMJ010000018">
    <property type="protein sequence ID" value="MCY9597265.1"/>
    <property type="molecule type" value="Genomic_DNA"/>
</dbReference>
<dbReference type="GeneID" id="95373415"/>
<feature type="chain" id="PRO_5019229401" evidence="1">
    <location>
        <begin position="22"/>
        <end position="196"/>
    </location>
</feature>
<dbReference type="GO" id="GO:0006465">
    <property type="term" value="P:signal peptide processing"/>
    <property type="evidence" value="ECO:0007669"/>
    <property type="project" value="InterPro"/>
</dbReference>
<dbReference type="EMBL" id="CP026520">
    <property type="protein sequence ID" value="QAV21605.1"/>
    <property type="molecule type" value="Genomic_DNA"/>
</dbReference>
<evidence type="ECO:0000313" key="3">
    <source>
        <dbReference type="EMBL" id="MCY9597265.1"/>
    </source>
</evidence>
<dbReference type="PROSITE" id="PS51257">
    <property type="entry name" value="PROKAR_LIPOPROTEIN"/>
    <property type="match status" value="1"/>
</dbReference>
<evidence type="ECO:0000313" key="6">
    <source>
        <dbReference type="Proteomes" id="UP001527202"/>
    </source>
</evidence>
<proteinExistence type="predicted"/>
<dbReference type="Proteomes" id="UP001527202">
    <property type="component" value="Unassembled WGS sequence"/>
</dbReference>
<dbReference type="RefSeq" id="WP_042231537.1">
    <property type="nucleotide sequence ID" value="NZ_CP026520.1"/>
</dbReference>
<dbReference type="Pfam" id="PF10502">
    <property type="entry name" value="Peptidase_S26"/>
    <property type="match status" value="1"/>
</dbReference>
<dbReference type="OrthoDB" id="2427065at2"/>
<dbReference type="Proteomes" id="UP000288943">
    <property type="component" value="Chromosome"/>
</dbReference>
<keyword evidence="1" id="KW-0732">Signal</keyword>
<reference evidence="4 5" key="1">
    <citation type="submission" date="2018-01" db="EMBL/GenBank/DDBJ databases">
        <title>The whole genome sequencing and assembly of Paenibacillus chitinolyticus KCCM 41400 strain.</title>
        <authorList>
            <person name="Kim J.-Y."/>
            <person name="Park M.-K."/>
            <person name="Lee Y.-J."/>
            <person name="Yi H."/>
            <person name="Bahn Y.-S."/>
            <person name="Kim J.F."/>
            <person name="Lee D.-W."/>
        </authorList>
    </citation>
    <scope>NUCLEOTIDE SEQUENCE [LARGE SCALE GENOMIC DNA]</scope>
    <source>
        <strain evidence="4 5">KCCM 41400</strain>
    </source>
</reference>
<gene>
    <name evidence="3" type="ORF">M5X16_16005</name>
    <name evidence="4" type="ORF">PC41400_01110</name>
</gene>